<feature type="transmembrane region" description="Helical" evidence="2">
    <location>
        <begin position="314"/>
        <end position="335"/>
    </location>
</feature>
<organism evidence="3 4">
    <name type="scientific">Prorocentrum cordatum</name>
    <dbReference type="NCBI Taxonomy" id="2364126"/>
    <lineage>
        <taxon>Eukaryota</taxon>
        <taxon>Sar</taxon>
        <taxon>Alveolata</taxon>
        <taxon>Dinophyceae</taxon>
        <taxon>Prorocentrales</taxon>
        <taxon>Prorocentraceae</taxon>
        <taxon>Prorocentrum</taxon>
    </lineage>
</organism>
<dbReference type="EMBL" id="CAUYUJ010014902">
    <property type="protein sequence ID" value="CAK0847455.1"/>
    <property type="molecule type" value="Genomic_DNA"/>
</dbReference>
<evidence type="ECO:0000256" key="1">
    <source>
        <dbReference type="SAM" id="MobiDB-lite"/>
    </source>
</evidence>
<feature type="region of interest" description="Disordered" evidence="1">
    <location>
        <begin position="84"/>
        <end position="120"/>
    </location>
</feature>
<keyword evidence="2" id="KW-1133">Transmembrane helix</keyword>
<proteinExistence type="predicted"/>
<protein>
    <submittedName>
        <fullName evidence="3">Uncharacterized protein</fullName>
    </submittedName>
</protein>
<name>A0ABN9TNI4_9DINO</name>
<evidence type="ECO:0000256" key="2">
    <source>
        <dbReference type="SAM" id="Phobius"/>
    </source>
</evidence>
<keyword evidence="2" id="KW-0472">Membrane</keyword>
<keyword evidence="2" id="KW-0812">Transmembrane</keyword>
<keyword evidence="4" id="KW-1185">Reference proteome</keyword>
<feature type="transmembrane region" description="Helical" evidence="2">
    <location>
        <begin position="208"/>
        <end position="231"/>
    </location>
</feature>
<feature type="compositionally biased region" description="Low complexity" evidence="1">
    <location>
        <begin position="110"/>
        <end position="120"/>
    </location>
</feature>
<feature type="transmembrane region" description="Helical" evidence="2">
    <location>
        <begin position="450"/>
        <end position="475"/>
    </location>
</feature>
<sequence>MAPKGFADPNRVQRMQLPPARRRFRKLFRDLIVAKFGARVLARRATANILQHVERKAVGALNVGEDLRGGYFVAAAAALVAARQEEHRQRRRAHPPPPADAKTRQWASEASKGAGRAPSPAGAAAMAFSAPMDGPGLSIDASLSFDTAAPTGELLRLKPLLRCSLLCLLVNAVVMLIVDYVPAAVVDILTVMYGYMLLRRDMQGLAQGLPAFTLIAGLDCALQVITLMQVLTVAPGARYFLADACPLDVTQADPRDDLEHDPGHIEGGGKAAAAEAGAGTHGKEQQAGGPAAGPKVKDGQTIHKQIDPCSWHTVTGNLALVISVVLEFICMRLSFKMFKAMREAASSSLLSLLDVEGGGRLQDPVAAAAASGPGAEGPRSLLDRRGPAQGGAQGPAVGREMHGPVVIIVVVVLVVLVVLVGVVGVLVVVDCRRPSSSRRRRSRRRRWSTVVVIVVVVVAVVVVVVIVVVVLDVVIPGGGLLSPQGFAFSRARGRQGGAARRS</sequence>
<evidence type="ECO:0000313" key="4">
    <source>
        <dbReference type="Proteomes" id="UP001189429"/>
    </source>
</evidence>
<accession>A0ABN9TNI4</accession>
<feature type="compositionally biased region" description="Low complexity" evidence="1">
    <location>
        <begin position="366"/>
        <end position="378"/>
    </location>
</feature>
<feature type="compositionally biased region" description="Basic and acidic residues" evidence="1">
    <location>
        <begin position="253"/>
        <end position="264"/>
    </location>
</feature>
<reference evidence="3" key="1">
    <citation type="submission" date="2023-10" db="EMBL/GenBank/DDBJ databases">
        <authorList>
            <person name="Chen Y."/>
            <person name="Shah S."/>
            <person name="Dougan E. K."/>
            <person name="Thang M."/>
            <person name="Chan C."/>
        </authorList>
    </citation>
    <scope>NUCLEOTIDE SEQUENCE [LARGE SCALE GENOMIC DNA]</scope>
</reference>
<feature type="region of interest" description="Disordered" evidence="1">
    <location>
        <begin position="366"/>
        <end position="395"/>
    </location>
</feature>
<evidence type="ECO:0000313" key="3">
    <source>
        <dbReference type="EMBL" id="CAK0847455.1"/>
    </source>
</evidence>
<feature type="transmembrane region" description="Helical" evidence="2">
    <location>
        <begin position="165"/>
        <end position="196"/>
    </location>
</feature>
<comment type="caution">
    <text evidence="3">The sequence shown here is derived from an EMBL/GenBank/DDBJ whole genome shotgun (WGS) entry which is preliminary data.</text>
</comment>
<feature type="region of interest" description="Disordered" evidence="1">
    <location>
        <begin position="252"/>
        <end position="299"/>
    </location>
</feature>
<feature type="transmembrane region" description="Helical" evidence="2">
    <location>
        <begin position="405"/>
        <end position="429"/>
    </location>
</feature>
<gene>
    <name evidence="3" type="ORF">PCOR1329_LOCUS40648</name>
</gene>
<dbReference type="Proteomes" id="UP001189429">
    <property type="component" value="Unassembled WGS sequence"/>
</dbReference>